<keyword evidence="2" id="KW-1185">Reference proteome</keyword>
<evidence type="ECO:0000313" key="1">
    <source>
        <dbReference type="EMBL" id="KAK7363484.1"/>
    </source>
</evidence>
<sequence length="222" mass="25812">MVKQVPRNPLPNVFVTTHKSLQVAELLENRELVDVVQGRIKMDAEKWGRVYISSYSKNNDEVSRNLFINKCKYVNLSSLVIFVHPISFSAKHIFKDIHIEKVKIDQAISLYRRTLMDKELYPLDMDVTLKEKLNLGTWMSYYKEEGWDNLVSKVGIKFEGCRVVITELGFGDPLVNYVPQITSMSRIDDIWYTKRLSNNSGENDELLMKRQIGNAFIDPKDF</sequence>
<evidence type="ECO:0000313" key="2">
    <source>
        <dbReference type="Proteomes" id="UP001367508"/>
    </source>
</evidence>
<protein>
    <submittedName>
        <fullName evidence="1">Uncharacterized protein</fullName>
    </submittedName>
</protein>
<name>A0AAN9RA70_CANGL</name>
<dbReference type="AlphaFoldDB" id="A0AAN9RA70"/>
<dbReference type="PANTHER" id="PTHR47370">
    <property type="entry name" value="ACYL-COA N-ACYLTRANSFERASES (NAT) SUPERFAMILY PROTEIN"/>
    <property type="match status" value="1"/>
</dbReference>
<gene>
    <name evidence="1" type="ORF">VNO77_05628</name>
</gene>
<dbReference type="InterPro" id="IPR052810">
    <property type="entry name" value="Plant_NAT"/>
</dbReference>
<organism evidence="1 2">
    <name type="scientific">Canavalia gladiata</name>
    <name type="common">Sword bean</name>
    <name type="synonym">Dolichos gladiatus</name>
    <dbReference type="NCBI Taxonomy" id="3824"/>
    <lineage>
        <taxon>Eukaryota</taxon>
        <taxon>Viridiplantae</taxon>
        <taxon>Streptophyta</taxon>
        <taxon>Embryophyta</taxon>
        <taxon>Tracheophyta</taxon>
        <taxon>Spermatophyta</taxon>
        <taxon>Magnoliopsida</taxon>
        <taxon>eudicotyledons</taxon>
        <taxon>Gunneridae</taxon>
        <taxon>Pentapetalae</taxon>
        <taxon>rosids</taxon>
        <taxon>fabids</taxon>
        <taxon>Fabales</taxon>
        <taxon>Fabaceae</taxon>
        <taxon>Papilionoideae</taxon>
        <taxon>50 kb inversion clade</taxon>
        <taxon>NPAAA clade</taxon>
        <taxon>indigoferoid/millettioid clade</taxon>
        <taxon>Phaseoleae</taxon>
        <taxon>Canavalia</taxon>
    </lineage>
</organism>
<dbReference type="PANTHER" id="PTHR47370:SF4">
    <property type="entry name" value="N-ACETYLTRANSFERASE HLS1-LIKE-RELATED"/>
    <property type="match status" value="1"/>
</dbReference>
<dbReference type="EMBL" id="JAYMYQ010000001">
    <property type="protein sequence ID" value="KAK7363484.1"/>
    <property type="molecule type" value="Genomic_DNA"/>
</dbReference>
<comment type="caution">
    <text evidence="1">The sequence shown here is derived from an EMBL/GenBank/DDBJ whole genome shotgun (WGS) entry which is preliminary data.</text>
</comment>
<accession>A0AAN9RA70</accession>
<reference evidence="1 2" key="1">
    <citation type="submission" date="2024-01" db="EMBL/GenBank/DDBJ databases">
        <title>The genomes of 5 underutilized Papilionoideae crops provide insights into root nodulation and disease resistanc.</title>
        <authorList>
            <person name="Jiang F."/>
        </authorList>
    </citation>
    <scope>NUCLEOTIDE SEQUENCE [LARGE SCALE GENOMIC DNA]</scope>
    <source>
        <strain evidence="1">LVBAO_FW01</strain>
        <tissue evidence="1">Leaves</tissue>
    </source>
</reference>
<dbReference type="Proteomes" id="UP001367508">
    <property type="component" value="Unassembled WGS sequence"/>
</dbReference>
<proteinExistence type="predicted"/>